<evidence type="ECO:0000313" key="3">
    <source>
        <dbReference type="Proteomes" id="UP000242656"/>
    </source>
</evidence>
<sequence length="74" mass="8265">MNDSLTIVFLLLAVALLILFFFLIIKTLFPYKNYEKKLALTLIILSLLTIPISIFLIGGWAGMSVGLIAIFIPH</sequence>
<accession>A0A2B0MCY2</accession>
<dbReference type="Proteomes" id="UP000242656">
    <property type="component" value="Unassembled WGS sequence"/>
</dbReference>
<dbReference type="AlphaFoldDB" id="A0A2B0MCY2"/>
<dbReference type="EMBL" id="NUWN01000040">
    <property type="protein sequence ID" value="PFK42042.1"/>
    <property type="molecule type" value="Genomic_DNA"/>
</dbReference>
<reference evidence="2 3" key="1">
    <citation type="submission" date="2017-09" db="EMBL/GenBank/DDBJ databases">
        <title>Large-scale bioinformatics analysis of Bacillus genomes uncovers conserved roles of natural products in bacterial physiology.</title>
        <authorList>
            <consortium name="Agbiome Team Llc"/>
            <person name="Bleich R.M."/>
            <person name="Grubbs K.J."/>
            <person name="Santa Maria K.C."/>
            <person name="Allen S.E."/>
            <person name="Farag S."/>
            <person name="Shank E.A."/>
            <person name="Bowers A."/>
        </authorList>
    </citation>
    <scope>NUCLEOTIDE SEQUENCE [LARGE SCALE GENOMIC DNA]</scope>
    <source>
        <strain evidence="2 3">AFS083043</strain>
    </source>
</reference>
<feature type="transmembrane region" description="Helical" evidence="1">
    <location>
        <begin position="41"/>
        <end position="72"/>
    </location>
</feature>
<gene>
    <name evidence="2" type="ORF">COI93_11770</name>
</gene>
<proteinExistence type="predicted"/>
<organism evidence="2 3">
    <name type="scientific">Bacillus cereus</name>
    <dbReference type="NCBI Taxonomy" id="1396"/>
    <lineage>
        <taxon>Bacteria</taxon>
        <taxon>Bacillati</taxon>
        <taxon>Bacillota</taxon>
        <taxon>Bacilli</taxon>
        <taxon>Bacillales</taxon>
        <taxon>Bacillaceae</taxon>
        <taxon>Bacillus</taxon>
        <taxon>Bacillus cereus group</taxon>
    </lineage>
</organism>
<keyword evidence="1" id="KW-0812">Transmembrane</keyword>
<dbReference type="Pfam" id="PF14150">
    <property type="entry name" value="YesK"/>
    <property type="match status" value="1"/>
</dbReference>
<protein>
    <submittedName>
        <fullName evidence="2">Uncharacterized protein</fullName>
    </submittedName>
</protein>
<evidence type="ECO:0000256" key="1">
    <source>
        <dbReference type="SAM" id="Phobius"/>
    </source>
</evidence>
<feature type="transmembrane region" description="Helical" evidence="1">
    <location>
        <begin position="6"/>
        <end position="29"/>
    </location>
</feature>
<comment type="caution">
    <text evidence="2">The sequence shown here is derived from an EMBL/GenBank/DDBJ whole genome shotgun (WGS) entry which is preliminary data.</text>
</comment>
<keyword evidence="1" id="KW-0472">Membrane</keyword>
<name>A0A2B0MCY2_BACCE</name>
<dbReference type="InterPro" id="IPR025434">
    <property type="entry name" value="YesK-like"/>
</dbReference>
<evidence type="ECO:0000313" key="2">
    <source>
        <dbReference type="EMBL" id="PFK42042.1"/>
    </source>
</evidence>
<keyword evidence="1" id="KW-1133">Transmembrane helix</keyword>